<keyword evidence="3" id="KW-1185">Reference proteome</keyword>
<feature type="region of interest" description="Disordered" evidence="1">
    <location>
        <begin position="76"/>
        <end position="118"/>
    </location>
</feature>
<dbReference type="AlphaFoldDB" id="A0AAW1TRG1"/>
<dbReference type="InterPro" id="IPR013083">
    <property type="entry name" value="Znf_RING/FYVE/PHD"/>
</dbReference>
<feature type="compositionally biased region" description="Basic residues" evidence="1">
    <location>
        <begin position="85"/>
        <end position="99"/>
    </location>
</feature>
<dbReference type="EMBL" id="JARQZJ010000014">
    <property type="protein sequence ID" value="KAK9872918.1"/>
    <property type="molecule type" value="Genomic_DNA"/>
</dbReference>
<sequence length="171" mass="20820">MNEAQECDYVNRIIRFAHIGMSLTPMLIRRFFSKRHPEIPKRKIQFNKPARAHKLNRPIRKAINYKDQRVTKSLFKEQETLNEHKMKRKTTQKNYKRKTKESEKKTENEKKKRSYGNKRKRSNLWLEESWFCPGSNENCESYMRQCAKCRKWYHEECEGLTKNDEVFLLSI</sequence>
<reference evidence="2 3" key="1">
    <citation type="submission" date="2023-03" db="EMBL/GenBank/DDBJ databases">
        <title>Genome insight into feeding habits of ladybird beetles.</title>
        <authorList>
            <person name="Li H.-S."/>
            <person name="Huang Y.-H."/>
            <person name="Pang H."/>
        </authorList>
    </citation>
    <scope>NUCLEOTIDE SEQUENCE [LARGE SCALE GENOMIC DNA]</scope>
    <source>
        <strain evidence="2">SYSU_2023b</strain>
        <tissue evidence="2">Whole body</tissue>
    </source>
</reference>
<evidence type="ECO:0000256" key="1">
    <source>
        <dbReference type="SAM" id="MobiDB-lite"/>
    </source>
</evidence>
<comment type="caution">
    <text evidence="2">The sequence shown here is derived from an EMBL/GenBank/DDBJ whole genome shotgun (WGS) entry which is preliminary data.</text>
</comment>
<organism evidence="2 3">
    <name type="scientific">Henosepilachna vigintioctopunctata</name>
    <dbReference type="NCBI Taxonomy" id="420089"/>
    <lineage>
        <taxon>Eukaryota</taxon>
        <taxon>Metazoa</taxon>
        <taxon>Ecdysozoa</taxon>
        <taxon>Arthropoda</taxon>
        <taxon>Hexapoda</taxon>
        <taxon>Insecta</taxon>
        <taxon>Pterygota</taxon>
        <taxon>Neoptera</taxon>
        <taxon>Endopterygota</taxon>
        <taxon>Coleoptera</taxon>
        <taxon>Polyphaga</taxon>
        <taxon>Cucujiformia</taxon>
        <taxon>Coccinelloidea</taxon>
        <taxon>Coccinellidae</taxon>
        <taxon>Epilachninae</taxon>
        <taxon>Epilachnini</taxon>
        <taxon>Henosepilachna</taxon>
    </lineage>
</organism>
<dbReference type="SUPFAM" id="SSF57903">
    <property type="entry name" value="FYVE/PHD zinc finger"/>
    <property type="match status" value="1"/>
</dbReference>
<gene>
    <name evidence="2" type="ORF">WA026_020270</name>
</gene>
<feature type="compositionally biased region" description="Basic and acidic residues" evidence="1">
    <location>
        <begin position="100"/>
        <end position="110"/>
    </location>
</feature>
<dbReference type="Gene3D" id="3.30.40.10">
    <property type="entry name" value="Zinc/RING finger domain, C3HC4 (zinc finger)"/>
    <property type="match status" value="1"/>
</dbReference>
<evidence type="ECO:0000313" key="3">
    <source>
        <dbReference type="Proteomes" id="UP001431783"/>
    </source>
</evidence>
<protein>
    <submittedName>
        <fullName evidence="2">Uncharacterized protein</fullName>
    </submittedName>
</protein>
<evidence type="ECO:0000313" key="2">
    <source>
        <dbReference type="EMBL" id="KAK9872918.1"/>
    </source>
</evidence>
<proteinExistence type="predicted"/>
<dbReference type="InterPro" id="IPR011011">
    <property type="entry name" value="Znf_FYVE_PHD"/>
</dbReference>
<accession>A0AAW1TRG1</accession>
<dbReference type="Proteomes" id="UP001431783">
    <property type="component" value="Unassembled WGS sequence"/>
</dbReference>
<name>A0AAW1TRG1_9CUCU</name>